<feature type="signal peptide" evidence="6">
    <location>
        <begin position="1"/>
        <end position="26"/>
    </location>
</feature>
<feature type="compositionally biased region" description="Pro residues" evidence="4">
    <location>
        <begin position="434"/>
        <end position="473"/>
    </location>
</feature>
<accession>A0AA35S070</accession>
<name>A0AA35S070_GEOBA</name>
<dbReference type="InterPro" id="IPR051495">
    <property type="entry name" value="Epithelial_Barrier/Signaling"/>
</dbReference>
<feature type="transmembrane region" description="Helical" evidence="5">
    <location>
        <begin position="317"/>
        <end position="343"/>
    </location>
</feature>
<dbReference type="FunFam" id="4.10.400.10:FF:000065">
    <property type="entry name" value="Transmembrane protease serine 7"/>
    <property type="match status" value="1"/>
</dbReference>
<dbReference type="Pfam" id="PF00057">
    <property type="entry name" value="Ldl_recept_a"/>
    <property type="match status" value="2"/>
</dbReference>
<feature type="compositionally biased region" description="Polar residues" evidence="4">
    <location>
        <begin position="353"/>
        <end position="373"/>
    </location>
</feature>
<feature type="disulfide bond" evidence="3">
    <location>
        <begin position="240"/>
        <end position="252"/>
    </location>
</feature>
<dbReference type="Proteomes" id="UP001174909">
    <property type="component" value="Unassembled WGS sequence"/>
</dbReference>
<dbReference type="SMART" id="SM00192">
    <property type="entry name" value="LDLa"/>
    <property type="match status" value="2"/>
</dbReference>
<feature type="disulfide bond" evidence="3">
    <location>
        <begin position="284"/>
        <end position="302"/>
    </location>
</feature>
<dbReference type="InterPro" id="IPR036055">
    <property type="entry name" value="LDL_receptor-like_sf"/>
</dbReference>
<dbReference type="CDD" id="cd00112">
    <property type="entry name" value="LDLa"/>
    <property type="match status" value="2"/>
</dbReference>
<evidence type="ECO:0000313" key="9">
    <source>
        <dbReference type="Proteomes" id="UP001174909"/>
    </source>
</evidence>
<keyword evidence="5" id="KW-0472">Membrane</keyword>
<evidence type="ECO:0000259" key="7">
    <source>
        <dbReference type="SMART" id="SM00539"/>
    </source>
</evidence>
<keyword evidence="5" id="KW-1133">Transmembrane helix</keyword>
<evidence type="ECO:0000256" key="5">
    <source>
        <dbReference type="SAM" id="Phobius"/>
    </source>
</evidence>
<organism evidence="8 9">
    <name type="scientific">Geodia barretti</name>
    <name type="common">Barrett's horny sponge</name>
    <dbReference type="NCBI Taxonomy" id="519541"/>
    <lineage>
        <taxon>Eukaryota</taxon>
        <taxon>Metazoa</taxon>
        <taxon>Porifera</taxon>
        <taxon>Demospongiae</taxon>
        <taxon>Heteroscleromorpha</taxon>
        <taxon>Tetractinellida</taxon>
        <taxon>Astrophorina</taxon>
        <taxon>Geodiidae</taxon>
        <taxon>Geodia</taxon>
    </lineage>
</organism>
<evidence type="ECO:0000256" key="3">
    <source>
        <dbReference type="PROSITE-ProRule" id="PRU00124"/>
    </source>
</evidence>
<evidence type="ECO:0000256" key="4">
    <source>
        <dbReference type="SAM" id="MobiDB-lite"/>
    </source>
</evidence>
<feature type="domain" description="NIDO" evidence="7">
    <location>
        <begin position="102"/>
        <end position="240"/>
    </location>
</feature>
<evidence type="ECO:0000313" key="8">
    <source>
        <dbReference type="EMBL" id="CAI8021020.1"/>
    </source>
</evidence>
<dbReference type="SUPFAM" id="SSF57424">
    <property type="entry name" value="LDL receptor-like module"/>
    <property type="match status" value="2"/>
</dbReference>
<dbReference type="Gene3D" id="4.10.400.10">
    <property type="entry name" value="Low-density Lipoprotein Receptor"/>
    <property type="match status" value="2"/>
</dbReference>
<feature type="chain" id="PRO_5041245987" evidence="6">
    <location>
        <begin position="27"/>
        <end position="516"/>
    </location>
</feature>
<evidence type="ECO:0000256" key="1">
    <source>
        <dbReference type="ARBA" id="ARBA00023157"/>
    </source>
</evidence>
<reference evidence="8" key="1">
    <citation type="submission" date="2023-03" db="EMBL/GenBank/DDBJ databases">
        <authorList>
            <person name="Steffen K."/>
            <person name="Cardenas P."/>
        </authorList>
    </citation>
    <scope>NUCLEOTIDE SEQUENCE</scope>
</reference>
<comment type="caution">
    <text evidence="3">Lacks conserved residue(s) required for the propagation of feature annotation.</text>
</comment>
<comment type="caution">
    <text evidence="8">The sequence shown here is derived from an EMBL/GenBank/DDBJ whole genome shotgun (WGS) entry which is preliminary data.</text>
</comment>
<feature type="disulfide bond" evidence="3">
    <location>
        <begin position="247"/>
        <end position="265"/>
    </location>
</feature>
<dbReference type="InterPro" id="IPR003886">
    <property type="entry name" value="NIDO_dom"/>
</dbReference>
<protein>
    <submittedName>
        <fullName evidence="8">Low-density lipoprotein receptor-related protein 4</fullName>
    </submittedName>
</protein>
<evidence type="ECO:0000256" key="6">
    <source>
        <dbReference type="SAM" id="SignalP"/>
    </source>
</evidence>
<sequence>MRPLLASTAATIGLLVTLLYCVQVSAATAGTGSLRFLTLFSPTTLSPSDDGFSPAINMGSGFRFGPSTVTRVYVSNNGYIFMGTLSIVISPNIPGTSNIVSPYGGDIDTRTTGSVLYTQITTTDSQISSVSSFIRSQTSAGSFFGARMMVAEWNSVPVYSRNSSITSTFQAVLITDGYDSYAVFIYQCGGMGWGGATIGWAYSGSVYEKHSLSGSNSASIGCEYSSNASAVIHKIDSDGCTSSQFVCANGRCVPENVVCNGVNNCGDNSDEERNCGCTKSQFTCANGMCESQDFVCDGFDDCGDNSDEEQDCSSVDVGLAVGLSLGLLFFICILGAIGGFVFYCSRKRQPPQTGAAETTSATGVATTENTPAGSPTYPPRSSPTIYPTQASPVASYPPQPDAQLSYGVPPPSYDVPTSNYYTTGGFPQSGLVAPYPPEEMAPYPPEEMAPYPPEEVAPYPPQHEVAPYPPEPQSPHSGGYPPPSPHQSYPSSPTERARRHGIVPSTVAQQAGYLLS</sequence>
<dbReference type="EMBL" id="CASHTH010001860">
    <property type="protein sequence ID" value="CAI8021020.1"/>
    <property type="molecule type" value="Genomic_DNA"/>
</dbReference>
<feature type="disulfide bond" evidence="3">
    <location>
        <begin position="277"/>
        <end position="289"/>
    </location>
</feature>
<gene>
    <name evidence="8" type="ORF">GBAR_LOCUS12505</name>
</gene>
<keyword evidence="8" id="KW-0675">Receptor</keyword>
<dbReference type="SMART" id="SM00539">
    <property type="entry name" value="NIDO"/>
    <property type="match status" value="1"/>
</dbReference>
<dbReference type="GO" id="GO:0007160">
    <property type="term" value="P:cell-matrix adhesion"/>
    <property type="evidence" value="ECO:0007669"/>
    <property type="project" value="InterPro"/>
</dbReference>
<dbReference type="PANTHER" id="PTHR13802:SF52">
    <property type="entry name" value="MUCIN-4"/>
    <property type="match status" value="1"/>
</dbReference>
<keyword evidence="8" id="KW-0449">Lipoprotein</keyword>
<dbReference type="InterPro" id="IPR002172">
    <property type="entry name" value="LDrepeatLR_classA_rpt"/>
</dbReference>
<keyword evidence="2" id="KW-0325">Glycoprotein</keyword>
<keyword evidence="6" id="KW-0732">Signal</keyword>
<evidence type="ECO:0000256" key="2">
    <source>
        <dbReference type="ARBA" id="ARBA00023180"/>
    </source>
</evidence>
<dbReference type="AlphaFoldDB" id="A0AA35S070"/>
<keyword evidence="5" id="KW-0812">Transmembrane</keyword>
<feature type="compositionally biased region" description="Polar residues" evidence="4">
    <location>
        <begin position="382"/>
        <end position="392"/>
    </location>
</feature>
<dbReference type="PROSITE" id="PS50068">
    <property type="entry name" value="LDLRA_2"/>
    <property type="match status" value="2"/>
</dbReference>
<dbReference type="PRINTS" id="PR00261">
    <property type="entry name" value="LDLRECEPTOR"/>
</dbReference>
<proteinExistence type="predicted"/>
<keyword evidence="9" id="KW-1185">Reference proteome</keyword>
<dbReference type="Pfam" id="PF06119">
    <property type="entry name" value="NIDO"/>
    <property type="match status" value="1"/>
</dbReference>
<dbReference type="PANTHER" id="PTHR13802">
    <property type="entry name" value="MUCIN 4-RELATED"/>
    <property type="match status" value="1"/>
</dbReference>
<feature type="region of interest" description="Disordered" evidence="4">
    <location>
        <begin position="431"/>
        <end position="516"/>
    </location>
</feature>
<feature type="region of interest" description="Disordered" evidence="4">
    <location>
        <begin position="353"/>
        <end position="411"/>
    </location>
</feature>
<keyword evidence="1 3" id="KW-1015">Disulfide bond</keyword>